<evidence type="ECO:0000256" key="4">
    <source>
        <dbReference type="ARBA" id="ARBA00022840"/>
    </source>
</evidence>
<evidence type="ECO:0000256" key="2">
    <source>
        <dbReference type="ARBA" id="ARBA00022448"/>
    </source>
</evidence>
<dbReference type="GO" id="GO:0016887">
    <property type="term" value="F:ATP hydrolysis activity"/>
    <property type="evidence" value="ECO:0007669"/>
    <property type="project" value="InterPro"/>
</dbReference>
<gene>
    <name evidence="6" type="ORF">BFS30_20250</name>
</gene>
<dbReference type="SMART" id="SM00382">
    <property type="entry name" value="AAA"/>
    <property type="match status" value="1"/>
</dbReference>
<keyword evidence="4 6" id="KW-0067">ATP-binding</keyword>
<dbReference type="SUPFAM" id="SSF52540">
    <property type="entry name" value="P-loop containing nucleoside triphosphate hydrolases"/>
    <property type="match status" value="1"/>
</dbReference>
<dbReference type="AlphaFoldDB" id="A0A1D7QQG7"/>
<accession>A0A1D7QQG7</accession>
<dbReference type="CDD" id="cd03264">
    <property type="entry name" value="ABC_drug_resistance_like"/>
    <property type="match status" value="1"/>
</dbReference>
<evidence type="ECO:0000313" key="7">
    <source>
        <dbReference type="Proteomes" id="UP000094313"/>
    </source>
</evidence>
<dbReference type="GO" id="GO:0005524">
    <property type="term" value="F:ATP binding"/>
    <property type="evidence" value="ECO:0007669"/>
    <property type="project" value="UniProtKB-KW"/>
</dbReference>
<keyword evidence="3" id="KW-0547">Nucleotide-binding</keyword>
<dbReference type="InterPro" id="IPR017871">
    <property type="entry name" value="ABC_transporter-like_CS"/>
</dbReference>
<evidence type="ECO:0000256" key="3">
    <source>
        <dbReference type="ARBA" id="ARBA00022741"/>
    </source>
</evidence>
<dbReference type="PROSITE" id="PS00211">
    <property type="entry name" value="ABC_TRANSPORTER_1"/>
    <property type="match status" value="1"/>
</dbReference>
<dbReference type="Pfam" id="PF00005">
    <property type="entry name" value="ABC_tran"/>
    <property type="match status" value="1"/>
</dbReference>
<evidence type="ECO:0000259" key="5">
    <source>
        <dbReference type="PROSITE" id="PS50893"/>
    </source>
</evidence>
<evidence type="ECO:0000313" key="6">
    <source>
        <dbReference type="EMBL" id="AOM80907.1"/>
    </source>
</evidence>
<feature type="domain" description="ABC transporter" evidence="5">
    <location>
        <begin position="3"/>
        <end position="232"/>
    </location>
</feature>
<keyword evidence="2" id="KW-0813">Transport</keyword>
<dbReference type="InterPro" id="IPR003439">
    <property type="entry name" value="ABC_transporter-like_ATP-bd"/>
</dbReference>
<keyword evidence="7" id="KW-1185">Reference proteome</keyword>
<dbReference type="PANTHER" id="PTHR43335:SF2">
    <property type="entry name" value="ABC TRANSPORTER, ATP-BINDING PROTEIN"/>
    <property type="match status" value="1"/>
</dbReference>
<evidence type="ECO:0000256" key="1">
    <source>
        <dbReference type="ARBA" id="ARBA00005417"/>
    </source>
</evidence>
<dbReference type="OrthoDB" id="9785229at2"/>
<dbReference type="Gene3D" id="3.40.50.300">
    <property type="entry name" value="P-loop containing nucleotide triphosphate hydrolases"/>
    <property type="match status" value="1"/>
</dbReference>
<proteinExistence type="inferred from homology"/>
<dbReference type="Proteomes" id="UP000094313">
    <property type="component" value="Chromosome"/>
</dbReference>
<dbReference type="EMBL" id="CP017141">
    <property type="protein sequence ID" value="AOM80907.1"/>
    <property type="molecule type" value="Genomic_DNA"/>
</dbReference>
<sequence length="290" mass="31892">MTLEIKNLTKQYNQQKTGLSDFSITIDKGVLGLLGPNGAGKSTLMKIIATISKPTRGTLFLNGEDIAKNPDSIRKILGYLPQDFGVYPNLNAYEFLEYIAAMKGVGGPGLRKRIDMLLDGVNLTADARRPIGSYSGGMKQRIGIAQTLLNDPKVLIFDEPTVGLDPEERVRFRDLISEMASEAIVILSSHIVSDIETIADEVAIMKSGKLIDKAIPSAIIGRIENRVFETTIAHTDLEAFKARHQVINTSRQAEKTQLRYISNATEMEAGARNVTAGLEDVYLFLTQNQH</sequence>
<name>A0A1D7QQG7_9SPHI</name>
<dbReference type="KEGG" id="psty:BFS30_20250"/>
<dbReference type="PANTHER" id="PTHR43335">
    <property type="entry name" value="ABC TRANSPORTER, ATP-BINDING PROTEIN"/>
    <property type="match status" value="1"/>
</dbReference>
<protein>
    <submittedName>
        <fullName evidence="6">ABC transporter ATP-binding protein</fullName>
    </submittedName>
</protein>
<dbReference type="InterPro" id="IPR003593">
    <property type="entry name" value="AAA+_ATPase"/>
</dbReference>
<organism evidence="6 7">
    <name type="scientific">Pedobacter steynii</name>
    <dbReference type="NCBI Taxonomy" id="430522"/>
    <lineage>
        <taxon>Bacteria</taxon>
        <taxon>Pseudomonadati</taxon>
        <taxon>Bacteroidota</taxon>
        <taxon>Sphingobacteriia</taxon>
        <taxon>Sphingobacteriales</taxon>
        <taxon>Sphingobacteriaceae</taxon>
        <taxon>Pedobacter</taxon>
    </lineage>
</organism>
<dbReference type="InterPro" id="IPR027417">
    <property type="entry name" value="P-loop_NTPase"/>
</dbReference>
<comment type="similarity">
    <text evidence="1">Belongs to the ABC transporter superfamily.</text>
</comment>
<dbReference type="PROSITE" id="PS50893">
    <property type="entry name" value="ABC_TRANSPORTER_2"/>
    <property type="match status" value="1"/>
</dbReference>
<reference evidence="6 7" key="1">
    <citation type="submission" date="2016-08" db="EMBL/GenBank/DDBJ databases">
        <authorList>
            <person name="Seilhamer J.J."/>
        </authorList>
    </citation>
    <scope>NUCLEOTIDE SEQUENCE [LARGE SCALE GENOMIC DNA]</scope>
    <source>
        <strain evidence="6 7">DX4</strain>
    </source>
</reference>